<dbReference type="OrthoDB" id="6430887at2759"/>
<sequence>MSDLVENENSSESERNVQEKEQERECFICNLPGDPIDNRIKCLSSAILKNCIEAIEVRSKQQSNTSRRSIDVASIQLPKDLEEKGYHQKCYKQLTNLSGKRKIEEIVDPDANENNPRQFLLEEYDNQKLPKCFDTSNIQSEILQHFKDAVIFIYNRGCKHVVSASATLENIDMTYVNEENTINSSALFLRKIVLGVEKNPINDNVTAPKFIKGECEIPYALLRFYSLLLTGGDVDKIKDPKVLVLAKSYASDVIYTIHRGRVKTSKHITLGITVKSLSSSEKLLRLLHSYGHCISYSKVLELETEATYTISETEKVCPADHAPRVDISSEESNDGIGSDQPRRKRFRRHYEADTLVILPLTETPKFEGTLQLPANVNTPTNLEEARRLDRVWMISHALNIPTPMWVGFNALIANDKNIIQDIFYLTPINKTPTKDYVVHETMMRSIKGAEECQQQYAQVHYDLAIASKSLKIQNSELRRNEDSTLKRIFVHLGTFHIAMSQFKAIGKYIENCGLSEILIDSGLLASGSVNSFLMGKHFNRCKRLHPLMSVAIERMHFKFFTEKENVIVSDECLLFLKAFQNRKGEDISGKLVTYPTVDNVDVINILSKYEDFRRKTLSGDHGSTPKFYLTYVEMVSNYFLFDRSIRTGDIDFYKYTLPLITNLFFVFNHQNYARYLTLYHCNLENVEQSHPGLNVVVGIKRTNKPFSKREVDFTVESTINADAAKRSTGIACMKNSISARQRWSKSHALRTEIISHVLTEVLMKKREEFTNDLRKSKIEKSQLQIQQFEDSINNRLNPFSSSLKDNLLYNISNGQSASHEVHKFLMNVVEIGEEQRKKFSEQCASNPHRFEQSIQRNVIHTFKAKKIVKRQDGKVTEVKLHRDLFGRLLGISLQQNVDIEKVLEYPLTPVSLSLCHMDGTINKTDKSKLVKPLIDREKIVESIPKELDVVIIDGFFYLYTLRDIPSTFGAISYNLLRNLTNHVATEIHVIFDTYPTPSIKDYEHSIRDNLRNDDFVIEGPQTKRPANFIAELKNIKFKQASKKVAESVVSEVSEKYTCSAHEEADTKIVYHVCAVGSNTNILIKCSDTDILVILLSNMKQILVNVGENQFNVDRKIWMQLGTGNHVKNIDVCAVYRNLGENLCSSLAAFHAFTGCDFNPAFYRKGKTRPLKVLEKSGKFQDAFIKMGHNMLVANPLLMEQTFNVLQEYVCVLYNVKARKTVNEARCIIFERIYTPKSSNEAFKKTAMKLEATSFPPCFRELEQHLKRSTYIAQIWCNAYKQVPSTLFPMNYGWVVNDGRYDFDWFHGEECPQKVCDITEPDEESGEEDDDVIENNREDNSDVDEDVDSDNNSATDSDTE</sequence>
<feature type="region of interest" description="Disordered" evidence="1">
    <location>
        <begin position="321"/>
        <end position="343"/>
    </location>
</feature>
<name>A0A9N9RBB1_9NEOP</name>
<reference evidence="2" key="1">
    <citation type="submission" date="2021-12" db="EMBL/GenBank/DDBJ databases">
        <authorList>
            <person name="King R."/>
        </authorList>
    </citation>
    <scope>NUCLEOTIDE SEQUENCE</scope>
</reference>
<evidence type="ECO:0000313" key="2">
    <source>
        <dbReference type="EMBL" id="CAG9793245.1"/>
    </source>
</evidence>
<evidence type="ECO:0000256" key="1">
    <source>
        <dbReference type="SAM" id="MobiDB-lite"/>
    </source>
</evidence>
<reference evidence="2" key="2">
    <citation type="submission" date="2022-10" db="EMBL/GenBank/DDBJ databases">
        <authorList>
            <consortium name="ENA_rothamsted_submissions"/>
            <consortium name="culmorum"/>
            <person name="King R."/>
        </authorList>
    </citation>
    <scope>NUCLEOTIDE SEQUENCE</scope>
</reference>
<dbReference type="EMBL" id="OU893336">
    <property type="protein sequence ID" value="CAG9793245.1"/>
    <property type="molecule type" value="Genomic_DNA"/>
</dbReference>
<dbReference type="PANTHER" id="PTHR46704">
    <property type="entry name" value="CXC DOMAIN-CONTAINING PROTEIN-RELATED"/>
    <property type="match status" value="1"/>
</dbReference>
<organism evidence="2 3">
    <name type="scientific">Diatraea saccharalis</name>
    <name type="common">sugarcane borer</name>
    <dbReference type="NCBI Taxonomy" id="40085"/>
    <lineage>
        <taxon>Eukaryota</taxon>
        <taxon>Metazoa</taxon>
        <taxon>Ecdysozoa</taxon>
        <taxon>Arthropoda</taxon>
        <taxon>Hexapoda</taxon>
        <taxon>Insecta</taxon>
        <taxon>Pterygota</taxon>
        <taxon>Neoptera</taxon>
        <taxon>Endopterygota</taxon>
        <taxon>Lepidoptera</taxon>
        <taxon>Glossata</taxon>
        <taxon>Ditrysia</taxon>
        <taxon>Pyraloidea</taxon>
        <taxon>Crambidae</taxon>
        <taxon>Crambinae</taxon>
        <taxon>Diatraea</taxon>
    </lineage>
</organism>
<gene>
    <name evidence="2" type="ORF">DIATSA_LOCUS10705</name>
</gene>
<dbReference type="PANTHER" id="PTHR46704:SF9">
    <property type="entry name" value="BHLH DOMAIN-CONTAINING PROTEIN"/>
    <property type="match status" value="1"/>
</dbReference>
<evidence type="ECO:0000313" key="3">
    <source>
        <dbReference type="Proteomes" id="UP001153714"/>
    </source>
</evidence>
<accession>A0A9N9RBB1</accession>
<feature type="compositionally biased region" description="Low complexity" evidence="1">
    <location>
        <begin position="1349"/>
        <end position="1359"/>
    </location>
</feature>
<feature type="region of interest" description="Disordered" evidence="1">
    <location>
        <begin position="1316"/>
        <end position="1359"/>
    </location>
</feature>
<dbReference type="Proteomes" id="UP001153714">
    <property type="component" value="Chromosome 5"/>
</dbReference>
<proteinExistence type="predicted"/>
<protein>
    <submittedName>
        <fullName evidence="2">Uncharacterized protein</fullName>
    </submittedName>
</protein>
<feature type="compositionally biased region" description="Acidic residues" evidence="1">
    <location>
        <begin position="1318"/>
        <end position="1332"/>
    </location>
</feature>
<keyword evidence="3" id="KW-1185">Reference proteome</keyword>